<dbReference type="GO" id="GO:0008270">
    <property type="term" value="F:zinc ion binding"/>
    <property type="evidence" value="ECO:0007669"/>
    <property type="project" value="UniProtKB-KW"/>
</dbReference>
<dbReference type="PANTHER" id="PTHR10283">
    <property type="entry name" value="SOLUTE CARRIER FAMILY 13 MEMBER"/>
    <property type="match status" value="1"/>
</dbReference>
<dbReference type="CDD" id="cd00063">
    <property type="entry name" value="FN3"/>
    <property type="match status" value="1"/>
</dbReference>
<dbReference type="GO" id="GO:0005886">
    <property type="term" value="C:plasma membrane"/>
    <property type="evidence" value="ECO:0007669"/>
    <property type="project" value="TreeGrafter"/>
</dbReference>
<proteinExistence type="inferred from homology"/>
<evidence type="ECO:0000259" key="12">
    <source>
        <dbReference type="PROSITE" id="PS50089"/>
    </source>
</evidence>
<name>A0AA89BUD5_PINIB</name>
<evidence type="ECO:0000256" key="6">
    <source>
        <dbReference type="ARBA" id="ARBA00022771"/>
    </source>
</evidence>
<dbReference type="Pfam" id="PF13445">
    <property type="entry name" value="zf-RING_UBOX"/>
    <property type="match status" value="1"/>
</dbReference>
<dbReference type="PROSITE" id="PS50089">
    <property type="entry name" value="ZF_RING_2"/>
    <property type="match status" value="1"/>
</dbReference>
<dbReference type="Proteomes" id="UP001186944">
    <property type="component" value="Unassembled WGS sequence"/>
</dbReference>
<feature type="transmembrane region" description="Helical" evidence="11">
    <location>
        <begin position="1084"/>
        <end position="1106"/>
    </location>
</feature>
<keyword evidence="14" id="KW-1185">Reference proteome</keyword>
<feature type="transmembrane region" description="Helical" evidence="11">
    <location>
        <begin position="539"/>
        <end position="570"/>
    </location>
</feature>
<dbReference type="GO" id="GO:0015141">
    <property type="term" value="F:succinate transmembrane transporter activity"/>
    <property type="evidence" value="ECO:0007669"/>
    <property type="project" value="UniProtKB-ARBA"/>
</dbReference>
<dbReference type="Pfam" id="PF00939">
    <property type="entry name" value="Na_sulph_symp"/>
    <property type="match status" value="1"/>
</dbReference>
<feature type="transmembrane region" description="Helical" evidence="11">
    <location>
        <begin position="994"/>
        <end position="1014"/>
    </location>
</feature>
<dbReference type="InterPro" id="IPR013083">
    <property type="entry name" value="Znf_RING/FYVE/PHD"/>
</dbReference>
<evidence type="ECO:0000256" key="7">
    <source>
        <dbReference type="ARBA" id="ARBA00022833"/>
    </source>
</evidence>
<evidence type="ECO:0000256" key="4">
    <source>
        <dbReference type="ARBA" id="ARBA00022692"/>
    </source>
</evidence>
<dbReference type="CDD" id="cd01115">
    <property type="entry name" value="SLC13_permease"/>
    <property type="match status" value="1"/>
</dbReference>
<dbReference type="AlphaFoldDB" id="A0AA89BUD5"/>
<dbReference type="InterPro" id="IPR003961">
    <property type="entry name" value="FN3_dom"/>
</dbReference>
<dbReference type="InterPro" id="IPR027370">
    <property type="entry name" value="Znf-RING_euk"/>
</dbReference>
<keyword evidence="6 10" id="KW-0863">Zinc-finger</keyword>
<evidence type="ECO:0000256" key="10">
    <source>
        <dbReference type="PROSITE-ProRule" id="PRU00175"/>
    </source>
</evidence>
<keyword evidence="9 11" id="KW-0472">Membrane</keyword>
<protein>
    <recommendedName>
        <fullName evidence="12">RING-type domain-containing protein</fullName>
    </recommendedName>
</protein>
<evidence type="ECO:0000313" key="14">
    <source>
        <dbReference type="Proteomes" id="UP001186944"/>
    </source>
</evidence>
<feature type="transmembrane region" description="Helical" evidence="11">
    <location>
        <begin position="623"/>
        <end position="640"/>
    </location>
</feature>
<comment type="subcellular location">
    <subcellularLocation>
        <location evidence="1">Membrane</location>
        <topology evidence="1">Multi-pass membrane protein</topology>
    </subcellularLocation>
</comment>
<evidence type="ECO:0000256" key="2">
    <source>
        <dbReference type="ARBA" id="ARBA00006772"/>
    </source>
</evidence>
<feature type="domain" description="RING-type" evidence="12">
    <location>
        <begin position="11"/>
        <end position="53"/>
    </location>
</feature>
<dbReference type="InterPro" id="IPR001898">
    <property type="entry name" value="SLC13A/DASS"/>
</dbReference>
<evidence type="ECO:0000256" key="11">
    <source>
        <dbReference type="SAM" id="Phobius"/>
    </source>
</evidence>
<feature type="transmembrane region" description="Helical" evidence="11">
    <location>
        <begin position="871"/>
        <end position="891"/>
    </location>
</feature>
<comment type="similarity">
    <text evidence="2">Belongs to the SLC13A/DASS transporter (TC 2.A.47) family. NADC subfamily.</text>
</comment>
<dbReference type="CDD" id="cd19801">
    <property type="entry name" value="Bbox1_MID"/>
    <property type="match status" value="1"/>
</dbReference>
<dbReference type="PANTHER" id="PTHR10283:SF82">
    <property type="entry name" value="SOLUTE CARRIER FAMILY 13 MEMBER 2"/>
    <property type="match status" value="1"/>
</dbReference>
<accession>A0AA89BUD5</accession>
<feature type="transmembrane region" description="Helical" evidence="11">
    <location>
        <begin position="812"/>
        <end position="838"/>
    </location>
</feature>
<evidence type="ECO:0000256" key="3">
    <source>
        <dbReference type="ARBA" id="ARBA00022448"/>
    </source>
</evidence>
<dbReference type="Gene3D" id="3.30.40.10">
    <property type="entry name" value="Zinc/RING finger domain, C3HC4 (zinc finger)"/>
    <property type="match status" value="1"/>
</dbReference>
<keyword evidence="3" id="KW-0813">Transport</keyword>
<dbReference type="SUPFAM" id="SSF57850">
    <property type="entry name" value="RING/U-box"/>
    <property type="match status" value="1"/>
</dbReference>
<sequence length="1147" mass="127267">MASALGSELTCSICLDLFHDPVTLPCMHSYCRKCLESILRSRGGSSIQCPECRDVAFFNKNELRKLPRNFTLANIVAKYRSVDNIPQIPCDLCDVKMQQNAVKSCRECKMSYCMHCLIHHPQRGVLSKHSLIEPQDFVSQKKISVCLKCALLPEKGGKLENCRRDHGNEVMDLEAAKIKLKSKLQGDFVILDERRRKYLQEICKTTDTLDTIMKNADAQKTELKQKYNDVISDFEKDLKQIYDNYDLGVKEVENKGQGHLLQLTEASDHLHDILPDLKVMLEKNEKDLDFKDLQGLFTRVQSRVSEKVLPECKLVLPHLDIDKKVSEIFTEEGRSRASGGAKSLGKDAVEHKKIIPQVKIQHCTRNPRKTGEGASVTVTWDTQNLHVCGEIKFKVKFVEIADKDPGKDPFNVLTVRNINGPSLTVNQLQRNVTYSITVTVQDKPETESESTIIHTLSGVHCVPFSLSSLQRSKDTWLNWTNKYLSLDPDEPDERALLNRALGVAAGTTSAVQSVNILGRENQEPQLPGAQTKDKVSKCAYGVIVIAIFWLFEALPLPVTSLLPVLLFPLLGVITVKEICSSYFKDTLMLFLGSLIVAVAVEKWNLHRRIALRALTLVGTEPRWLMLGIMLPCWFLSMWMSNTATTAMMVPILNAILTVIKDSIDTATVIRFIDLLYFHEGQKESIELIDKKDDDNDEQTNDKALLTQKEKADLKIGTSNGKVQTGSIDEKHVDIEMEKMHKVNTEITLEINDDDTDTIKDYKRLAKTFALCTAFAANIGGMATLTGTPPNIILKGQAEILFNKYKIESGITFANWMLIGLPLSIVCFIFTWCWLQLFYQGIKCLPCYKKETSIYSNVSGHLRREYNKLGSITFAEGVVLVDFIILALLWITRKPEFVPGWGSIMGKGYSGDSLAAILMGAVLFALPSQLPDCMRCKNNKEEGGKESNNAYIPLLDWKTVNRKMAWGVIILMGGGFALADACEKSGLSKWISGELAGILGGLPMILTALILSFVVAGATNITSNSATATLFLPIVGSLAIQLGIHPLYFMIPVGIACSFAFLLPVGTPPNAIVFSTGYLSVKDMMLAGSVINITTVLFLVLALQLFIAPFYGLYDIPNVFLSNVTIGNGTVGPVQTPLVILNSTTGSL</sequence>
<feature type="transmembrane region" description="Helical" evidence="11">
    <location>
        <begin position="963"/>
        <end position="982"/>
    </location>
</feature>
<gene>
    <name evidence="13" type="ORF">FSP39_000649</name>
</gene>
<feature type="transmembrane region" description="Helical" evidence="11">
    <location>
        <begin position="582"/>
        <end position="603"/>
    </location>
</feature>
<dbReference type="PROSITE" id="PS00518">
    <property type="entry name" value="ZF_RING_1"/>
    <property type="match status" value="1"/>
</dbReference>
<dbReference type="SMART" id="SM00184">
    <property type="entry name" value="RING"/>
    <property type="match status" value="1"/>
</dbReference>
<evidence type="ECO:0000256" key="8">
    <source>
        <dbReference type="ARBA" id="ARBA00022989"/>
    </source>
</evidence>
<dbReference type="PROSITE" id="PS01271">
    <property type="entry name" value="NA_SULFATE"/>
    <property type="match status" value="1"/>
</dbReference>
<keyword evidence="4 11" id="KW-0812">Transmembrane</keyword>
<reference evidence="13" key="1">
    <citation type="submission" date="2019-08" db="EMBL/GenBank/DDBJ databases">
        <title>The improved chromosome-level genome for the pearl oyster Pinctada fucata martensii using PacBio sequencing and Hi-C.</title>
        <authorList>
            <person name="Zheng Z."/>
        </authorList>
    </citation>
    <scope>NUCLEOTIDE SEQUENCE</scope>
    <source>
        <strain evidence="13">ZZ-2019</strain>
        <tissue evidence="13">Adductor muscle</tissue>
    </source>
</reference>
<keyword evidence="5" id="KW-0479">Metal-binding</keyword>
<feature type="transmembrane region" description="Helical" evidence="11">
    <location>
        <begin position="912"/>
        <end position="929"/>
    </location>
</feature>
<evidence type="ECO:0000313" key="13">
    <source>
        <dbReference type="EMBL" id="KAK3082623.1"/>
    </source>
</evidence>
<dbReference type="InterPro" id="IPR017907">
    <property type="entry name" value="Znf_RING_CS"/>
</dbReference>
<dbReference type="Gene3D" id="4.10.830.40">
    <property type="match status" value="1"/>
</dbReference>
<dbReference type="EMBL" id="VSWD01000014">
    <property type="protein sequence ID" value="KAK3082623.1"/>
    <property type="molecule type" value="Genomic_DNA"/>
</dbReference>
<dbReference type="InterPro" id="IPR001841">
    <property type="entry name" value="Znf_RING"/>
</dbReference>
<keyword evidence="7" id="KW-0862">Zinc</keyword>
<comment type="caution">
    <text evidence="13">The sequence shown here is derived from an EMBL/GenBank/DDBJ whole genome shotgun (WGS) entry which is preliminary data.</text>
</comment>
<evidence type="ECO:0000256" key="9">
    <source>
        <dbReference type="ARBA" id="ARBA00023136"/>
    </source>
</evidence>
<keyword evidence="8 11" id="KW-1133">Transmembrane helix</keyword>
<dbReference type="InterPro" id="IPR031312">
    <property type="entry name" value="Na/sul_symport_CS"/>
</dbReference>
<evidence type="ECO:0000256" key="1">
    <source>
        <dbReference type="ARBA" id="ARBA00004141"/>
    </source>
</evidence>
<evidence type="ECO:0000256" key="5">
    <source>
        <dbReference type="ARBA" id="ARBA00022723"/>
    </source>
</evidence>
<organism evidence="13 14">
    <name type="scientific">Pinctada imbricata</name>
    <name type="common">Atlantic pearl-oyster</name>
    <name type="synonym">Pinctada martensii</name>
    <dbReference type="NCBI Taxonomy" id="66713"/>
    <lineage>
        <taxon>Eukaryota</taxon>
        <taxon>Metazoa</taxon>
        <taxon>Spiralia</taxon>
        <taxon>Lophotrochozoa</taxon>
        <taxon>Mollusca</taxon>
        <taxon>Bivalvia</taxon>
        <taxon>Autobranchia</taxon>
        <taxon>Pteriomorphia</taxon>
        <taxon>Pterioida</taxon>
        <taxon>Pterioidea</taxon>
        <taxon>Pteriidae</taxon>
        <taxon>Pinctada</taxon>
    </lineage>
</organism>